<feature type="domain" description="Di19 C-terminal" evidence="3">
    <location>
        <begin position="91"/>
        <end position="192"/>
    </location>
</feature>
<dbReference type="InterPro" id="IPR027935">
    <property type="entry name" value="Di19_C"/>
</dbReference>
<evidence type="ECO:0000259" key="2">
    <source>
        <dbReference type="Pfam" id="PF05605"/>
    </source>
</evidence>
<evidence type="ECO:0000313" key="4">
    <source>
        <dbReference type="EMBL" id="KAK1319215.1"/>
    </source>
</evidence>
<feature type="domain" description="Di19 zinc-binding" evidence="2">
    <location>
        <begin position="44"/>
        <end position="74"/>
    </location>
</feature>
<reference evidence="4" key="1">
    <citation type="journal article" date="2023" name="Nat. Commun.">
        <title>Diploid and tetraploid genomes of Acorus and the evolution of monocots.</title>
        <authorList>
            <person name="Ma L."/>
            <person name="Liu K.W."/>
            <person name="Li Z."/>
            <person name="Hsiao Y.Y."/>
            <person name="Qi Y."/>
            <person name="Fu T."/>
            <person name="Tang G.D."/>
            <person name="Zhang D."/>
            <person name="Sun W.H."/>
            <person name="Liu D.K."/>
            <person name="Li Y."/>
            <person name="Chen G.Z."/>
            <person name="Liu X.D."/>
            <person name="Liao X.Y."/>
            <person name="Jiang Y.T."/>
            <person name="Yu X."/>
            <person name="Hao Y."/>
            <person name="Huang J."/>
            <person name="Zhao X.W."/>
            <person name="Ke S."/>
            <person name="Chen Y.Y."/>
            <person name="Wu W.L."/>
            <person name="Hsu J.L."/>
            <person name="Lin Y.F."/>
            <person name="Huang M.D."/>
            <person name="Li C.Y."/>
            <person name="Huang L."/>
            <person name="Wang Z.W."/>
            <person name="Zhao X."/>
            <person name="Zhong W.Y."/>
            <person name="Peng D.H."/>
            <person name="Ahmad S."/>
            <person name="Lan S."/>
            <person name="Zhang J.S."/>
            <person name="Tsai W.C."/>
            <person name="Van de Peer Y."/>
            <person name="Liu Z.J."/>
        </authorList>
    </citation>
    <scope>NUCLEOTIDE SEQUENCE</scope>
    <source>
        <strain evidence="4">CP</strain>
    </source>
</reference>
<dbReference type="PANTHER" id="PTHR31875">
    <property type="entry name" value="PROTEIN DEHYDRATION-INDUCED 19"/>
    <property type="match status" value="1"/>
</dbReference>
<comment type="similarity">
    <text evidence="1">Belongs to the Di19 family.</text>
</comment>
<dbReference type="InterPro" id="IPR008598">
    <property type="entry name" value="Di19_Zn-bd"/>
</dbReference>
<dbReference type="AlphaFoldDB" id="A0AAV9F2W2"/>
<dbReference type="PANTHER" id="PTHR31875:SF24">
    <property type="entry name" value="PROTEIN DEHYDRATION-INDUCED 19 HOMOLOG 5"/>
    <property type="match status" value="1"/>
</dbReference>
<dbReference type="Proteomes" id="UP001180020">
    <property type="component" value="Unassembled WGS sequence"/>
</dbReference>
<evidence type="ECO:0000256" key="1">
    <source>
        <dbReference type="ARBA" id="ARBA00007109"/>
    </source>
</evidence>
<keyword evidence="5" id="KW-1185">Reference proteome</keyword>
<evidence type="ECO:0000313" key="5">
    <source>
        <dbReference type="Proteomes" id="UP001180020"/>
    </source>
</evidence>
<evidence type="ECO:0000259" key="3">
    <source>
        <dbReference type="Pfam" id="PF14571"/>
    </source>
</evidence>
<name>A0AAV9F2W2_ACOCL</name>
<sequence length="193" mass="22028">MDVGFWASRVHSSNYLSTVQVSRLSSETHLIMDDVEGDEDIRTCFPCPFCYVEIEIHVLCTHLTEEHCFDTKNARRKCQRTGTQRSSSTPLRKELREPREPRSFIGVVTNNRTINTLESVPDPLLSPFLYSLTLPDVRDNQGARSDIDVKVSSISEGVNSKEKLASDIVRDEAYTEMTQRANFFQQLTLSTMF</sequence>
<organism evidence="4 5">
    <name type="scientific">Acorus calamus</name>
    <name type="common">Sweet flag</name>
    <dbReference type="NCBI Taxonomy" id="4465"/>
    <lineage>
        <taxon>Eukaryota</taxon>
        <taxon>Viridiplantae</taxon>
        <taxon>Streptophyta</taxon>
        <taxon>Embryophyta</taxon>
        <taxon>Tracheophyta</taxon>
        <taxon>Spermatophyta</taxon>
        <taxon>Magnoliopsida</taxon>
        <taxon>Liliopsida</taxon>
        <taxon>Acoraceae</taxon>
        <taxon>Acorus</taxon>
    </lineage>
</organism>
<gene>
    <name evidence="4" type="ORF">QJS10_CPB04g01517</name>
</gene>
<comment type="caution">
    <text evidence="4">The sequence shown here is derived from an EMBL/GenBank/DDBJ whole genome shotgun (WGS) entry which is preliminary data.</text>
</comment>
<evidence type="ECO:0008006" key="6">
    <source>
        <dbReference type="Google" id="ProtNLM"/>
    </source>
</evidence>
<dbReference type="Pfam" id="PF05605">
    <property type="entry name" value="zf-Di19"/>
    <property type="match status" value="1"/>
</dbReference>
<reference evidence="4" key="2">
    <citation type="submission" date="2023-06" db="EMBL/GenBank/DDBJ databases">
        <authorList>
            <person name="Ma L."/>
            <person name="Liu K.-W."/>
            <person name="Li Z."/>
            <person name="Hsiao Y.-Y."/>
            <person name="Qi Y."/>
            <person name="Fu T."/>
            <person name="Tang G."/>
            <person name="Zhang D."/>
            <person name="Sun W.-H."/>
            <person name="Liu D.-K."/>
            <person name="Li Y."/>
            <person name="Chen G.-Z."/>
            <person name="Liu X.-D."/>
            <person name="Liao X.-Y."/>
            <person name="Jiang Y.-T."/>
            <person name="Yu X."/>
            <person name="Hao Y."/>
            <person name="Huang J."/>
            <person name="Zhao X.-W."/>
            <person name="Ke S."/>
            <person name="Chen Y.-Y."/>
            <person name="Wu W.-L."/>
            <person name="Hsu J.-L."/>
            <person name="Lin Y.-F."/>
            <person name="Huang M.-D."/>
            <person name="Li C.-Y."/>
            <person name="Huang L."/>
            <person name="Wang Z.-W."/>
            <person name="Zhao X."/>
            <person name="Zhong W.-Y."/>
            <person name="Peng D.-H."/>
            <person name="Ahmad S."/>
            <person name="Lan S."/>
            <person name="Zhang J.-S."/>
            <person name="Tsai W.-C."/>
            <person name="Van De Peer Y."/>
            <person name="Liu Z.-J."/>
        </authorList>
    </citation>
    <scope>NUCLEOTIDE SEQUENCE</scope>
    <source>
        <strain evidence="4">CP</strain>
        <tissue evidence="4">Leaves</tissue>
    </source>
</reference>
<accession>A0AAV9F2W2</accession>
<dbReference type="EMBL" id="JAUJYO010000004">
    <property type="protein sequence ID" value="KAK1319215.1"/>
    <property type="molecule type" value="Genomic_DNA"/>
</dbReference>
<dbReference type="InterPro" id="IPR033347">
    <property type="entry name" value="Di19"/>
</dbReference>
<proteinExistence type="inferred from homology"/>
<dbReference type="Pfam" id="PF14571">
    <property type="entry name" value="Di19_C"/>
    <property type="match status" value="1"/>
</dbReference>
<protein>
    <recommendedName>
        <fullName evidence="6">Protein dehydration-induced 19 C-terminal domain-containing protein</fullName>
    </recommendedName>
</protein>